<evidence type="ECO:0000256" key="7">
    <source>
        <dbReference type="ARBA" id="ARBA00022989"/>
    </source>
</evidence>
<dbReference type="Proteomes" id="UP000078250">
    <property type="component" value="Unassembled WGS sequence"/>
</dbReference>
<keyword evidence="4" id="KW-1003">Cell membrane</keyword>
<feature type="transmembrane region" description="Helical" evidence="9">
    <location>
        <begin position="74"/>
        <end position="98"/>
    </location>
</feature>
<feature type="transmembrane region" description="Helical" evidence="9">
    <location>
        <begin position="374"/>
        <end position="395"/>
    </location>
</feature>
<gene>
    <name evidence="10" type="ORF">M997_2312</name>
</gene>
<dbReference type="GO" id="GO:0005886">
    <property type="term" value="C:plasma membrane"/>
    <property type="evidence" value="ECO:0007669"/>
    <property type="project" value="UniProtKB-SubCell"/>
</dbReference>
<dbReference type="RefSeq" id="WP_064720268.1">
    <property type="nucleotide sequence ID" value="NZ_LXEV01000024.1"/>
</dbReference>
<comment type="function">
    <text evidence="9">Component of the transport system for branched-chain amino acids.</text>
</comment>
<comment type="similarity">
    <text evidence="2 9">Belongs to the branched chain amino acid transporter family.</text>
</comment>
<accession>A0AAJ3HRX0</accession>
<evidence type="ECO:0000256" key="5">
    <source>
        <dbReference type="ARBA" id="ARBA00022692"/>
    </source>
</evidence>
<feature type="transmembrane region" description="Helical" evidence="9">
    <location>
        <begin position="118"/>
        <end position="136"/>
    </location>
</feature>
<dbReference type="GO" id="GO:0015188">
    <property type="term" value="F:L-isoleucine transmembrane transporter activity"/>
    <property type="evidence" value="ECO:0007669"/>
    <property type="project" value="TreeGrafter"/>
</dbReference>
<dbReference type="InterPro" id="IPR004685">
    <property type="entry name" value="Brnchd-chn_aa_trnsp_Livcs"/>
</dbReference>
<dbReference type="GO" id="GO:0015820">
    <property type="term" value="P:L-leucine transport"/>
    <property type="evidence" value="ECO:0007669"/>
    <property type="project" value="TreeGrafter"/>
</dbReference>
<keyword evidence="7 9" id="KW-1133">Transmembrane helix</keyword>
<feature type="transmembrane region" description="Helical" evidence="9">
    <location>
        <begin position="7"/>
        <end position="26"/>
    </location>
</feature>
<evidence type="ECO:0000256" key="6">
    <source>
        <dbReference type="ARBA" id="ARBA00022970"/>
    </source>
</evidence>
<dbReference type="GO" id="GO:0015818">
    <property type="term" value="P:isoleucine transport"/>
    <property type="evidence" value="ECO:0007669"/>
    <property type="project" value="TreeGrafter"/>
</dbReference>
<sequence>MLSTKDMLVLGMMVFALFLGAGNIIFPPMAGFQSGNQWFSTSLGFLVTGVLLPFLTLVIVAIRGRGERLSVDLPSWFAVIFWVALYLIVGSTFAMPRVTNTAYEMGFLPLGLIEKNTVTHLIFALTFNILSMFFMLKQGTMISAIGKFMTPALLVLLVVVGIAVVAKPLSPIEEPTGLYAVNGFFSGIIDGYQTMDVLSAMAFGGIVARALYTKGINSPRQIGLITVKAGMISVLLLAALYLCLFYLGATSHSVSVFADPALNATNGGQIFSRYVDAIFGSVGTWLMGGIVLLASMTTLVGVTSAAADYFATFHHRLGYRFWVVVFTLMTTVVSTFGLDTLLRVTIPALLMIYPTSVTLVLLQFIRSKLKAPRFTYRLTIGVIVLMSLFDTLKQLKWLNADLLQLFSYIPLSEYGLGWLLPGAIAFVVSLLISLNLKEVPAITTTKEANTTL</sequence>
<feature type="transmembrane region" description="Helical" evidence="9">
    <location>
        <begin position="285"/>
        <end position="307"/>
    </location>
</feature>
<protein>
    <recommendedName>
        <fullName evidence="9">Branched-chain amino acid transport system carrier protein</fullName>
    </recommendedName>
</protein>
<dbReference type="Pfam" id="PF05525">
    <property type="entry name" value="Branch_AA_trans"/>
    <property type="match status" value="1"/>
</dbReference>
<evidence type="ECO:0000313" key="11">
    <source>
        <dbReference type="Proteomes" id="UP000078250"/>
    </source>
</evidence>
<dbReference type="AlphaFoldDB" id="A0AAJ3HRX0"/>
<dbReference type="EMBL" id="LXEV01000024">
    <property type="protein sequence ID" value="OAT46435.1"/>
    <property type="molecule type" value="Genomic_DNA"/>
</dbReference>
<dbReference type="PANTHER" id="PTHR30588:SF0">
    <property type="entry name" value="BRANCHED-CHAIN AMINO ACID PERMEASE BRNQ"/>
    <property type="match status" value="1"/>
</dbReference>
<evidence type="ECO:0000313" key="10">
    <source>
        <dbReference type="EMBL" id="OAT46435.1"/>
    </source>
</evidence>
<feature type="transmembrane region" description="Helical" evidence="9">
    <location>
        <begin position="192"/>
        <end position="212"/>
    </location>
</feature>
<name>A0AAJ3HRX0_PROHU</name>
<dbReference type="PANTHER" id="PTHR30588">
    <property type="entry name" value="BRANCHED-CHAIN AMINO ACID TRANSPORT SYSTEM 2 CARRIER PROTEIN"/>
    <property type="match status" value="1"/>
</dbReference>
<keyword evidence="6 9" id="KW-0029">Amino-acid transport</keyword>
<reference evidence="10 11" key="1">
    <citation type="submission" date="2016-04" db="EMBL/GenBank/DDBJ databases">
        <title>ATOL: Assembling a taxonomically balanced genome-scale reconstruction of the evolutionary history of the Enterobacteriaceae.</title>
        <authorList>
            <person name="Plunkett G.III."/>
            <person name="Neeno-Eckwall E.C."/>
            <person name="Glasner J.D."/>
            <person name="Perna N.T."/>
        </authorList>
    </citation>
    <scope>NUCLEOTIDE SEQUENCE [LARGE SCALE GENOMIC DNA]</scope>
    <source>
        <strain evidence="10 11">ATCC 700826</strain>
    </source>
</reference>
<evidence type="ECO:0000256" key="9">
    <source>
        <dbReference type="RuleBase" id="RU362122"/>
    </source>
</evidence>
<evidence type="ECO:0000256" key="8">
    <source>
        <dbReference type="ARBA" id="ARBA00023136"/>
    </source>
</evidence>
<proteinExistence type="inferred from homology"/>
<feature type="transmembrane region" description="Helical" evidence="9">
    <location>
        <begin position="344"/>
        <end position="362"/>
    </location>
</feature>
<feature type="transmembrane region" description="Helical" evidence="9">
    <location>
        <begin position="148"/>
        <end position="166"/>
    </location>
</feature>
<keyword evidence="8 9" id="KW-0472">Membrane</keyword>
<evidence type="ECO:0000256" key="2">
    <source>
        <dbReference type="ARBA" id="ARBA00008540"/>
    </source>
</evidence>
<keyword evidence="5 9" id="KW-0812">Transmembrane</keyword>
<evidence type="ECO:0000256" key="3">
    <source>
        <dbReference type="ARBA" id="ARBA00022448"/>
    </source>
</evidence>
<evidence type="ECO:0000256" key="1">
    <source>
        <dbReference type="ARBA" id="ARBA00004651"/>
    </source>
</evidence>
<feature type="transmembrane region" description="Helical" evidence="9">
    <location>
        <begin position="415"/>
        <end position="436"/>
    </location>
</feature>
<feature type="transmembrane region" description="Helical" evidence="9">
    <location>
        <begin position="38"/>
        <end position="62"/>
    </location>
</feature>
<keyword evidence="3 9" id="KW-0813">Transport</keyword>
<dbReference type="NCBIfam" id="TIGR00796">
    <property type="entry name" value="livcs"/>
    <property type="match status" value="1"/>
</dbReference>
<dbReference type="GO" id="GO:0015190">
    <property type="term" value="F:L-leucine transmembrane transporter activity"/>
    <property type="evidence" value="ECO:0007669"/>
    <property type="project" value="TreeGrafter"/>
</dbReference>
<organism evidence="10 11">
    <name type="scientific">Proteus hauseri ATCC 700826</name>
    <dbReference type="NCBI Taxonomy" id="1354271"/>
    <lineage>
        <taxon>Bacteria</taxon>
        <taxon>Pseudomonadati</taxon>
        <taxon>Pseudomonadota</taxon>
        <taxon>Gammaproteobacteria</taxon>
        <taxon>Enterobacterales</taxon>
        <taxon>Morganellaceae</taxon>
        <taxon>Proteus</taxon>
    </lineage>
</organism>
<keyword evidence="11" id="KW-1185">Reference proteome</keyword>
<feature type="transmembrane region" description="Helical" evidence="9">
    <location>
        <begin position="319"/>
        <end position="338"/>
    </location>
</feature>
<dbReference type="GO" id="GO:0005304">
    <property type="term" value="F:L-valine transmembrane transporter activity"/>
    <property type="evidence" value="ECO:0007669"/>
    <property type="project" value="TreeGrafter"/>
</dbReference>
<evidence type="ECO:0000256" key="4">
    <source>
        <dbReference type="ARBA" id="ARBA00022475"/>
    </source>
</evidence>
<comment type="caution">
    <text evidence="10">The sequence shown here is derived from an EMBL/GenBank/DDBJ whole genome shotgun (WGS) entry which is preliminary data.</text>
</comment>
<comment type="subcellular location">
    <subcellularLocation>
        <location evidence="9">Cell inner membrane</location>
        <topology evidence="9">Multi-pass membrane protein</topology>
    </subcellularLocation>
    <subcellularLocation>
        <location evidence="1">Cell membrane</location>
        <topology evidence="1">Multi-pass membrane protein</topology>
    </subcellularLocation>
</comment>
<feature type="transmembrane region" description="Helical" evidence="9">
    <location>
        <begin position="224"/>
        <end position="247"/>
    </location>
</feature>